<organism evidence="2 3">
    <name type="scientific">Billgrantia campisalis</name>
    <dbReference type="NCBI Taxonomy" id="74661"/>
    <lineage>
        <taxon>Bacteria</taxon>
        <taxon>Pseudomonadati</taxon>
        <taxon>Pseudomonadota</taxon>
        <taxon>Gammaproteobacteria</taxon>
        <taxon>Oceanospirillales</taxon>
        <taxon>Halomonadaceae</taxon>
        <taxon>Billgrantia</taxon>
    </lineage>
</organism>
<reference evidence="2 3" key="1">
    <citation type="submission" date="2020-05" db="EMBL/GenBank/DDBJ databases">
        <title>Comparative genomic analysis of denitrifying bacteria from Halomonas genus.</title>
        <authorList>
            <person name="Wang L."/>
            <person name="Shao Z."/>
        </authorList>
    </citation>
    <scope>NUCLEOTIDE SEQUENCE [LARGE SCALE GENOMIC DNA]</scope>
    <source>
        <strain evidence="2 3">A4</strain>
    </source>
</reference>
<evidence type="ECO:0000313" key="3">
    <source>
        <dbReference type="Proteomes" id="UP000814385"/>
    </source>
</evidence>
<evidence type="ECO:0000313" key="2">
    <source>
        <dbReference type="EMBL" id="MCG6657870.1"/>
    </source>
</evidence>
<dbReference type="InterPro" id="IPR055705">
    <property type="entry name" value="DUF7281"/>
</dbReference>
<accession>A0ABS9P9S8</accession>
<dbReference type="RefSeq" id="WP_238977018.1">
    <property type="nucleotide sequence ID" value="NZ_JABFUC010000006.1"/>
</dbReference>
<protein>
    <recommendedName>
        <fullName evidence="1">DUF7281 domain-containing protein</fullName>
    </recommendedName>
</protein>
<feature type="domain" description="DUF7281" evidence="1">
    <location>
        <begin position="138"/>
        <end position="279"/>
    </location>
</feature>
<keyword evidence="3" id="KW-1185">Reference proteome</keyword>
<evidence type="ECO:0000259" key="1">
    <source>
        <dbReference type="Pfam" id="PF23947"/>
    </source>
</evidence>
<dbReference type="Pfam" id="PF23947">
    <property type="entry name" value="DUF7281"/>
    <property type="match status" value="1"/>
</dbReference>
<dbReference type="Proteomes" id="UP000814385">
    <property type="component" value="Unassembled WGS sequence"/>
</dbReference>
<proteinExistence type="predicted"/>
<name>A0ABS9P9S8_9GAMM</name>
<sequence length="297" mass="32572">MSLSPGAYKLLRGIRERLRRAPGVEKPRSGKVVAEIEAWCAEHDIELGVRRSTKALRFDRELLTQIDDTLAALGQPAIDVDLSGLTSGEQAGRGSLEAKSVRESPRARRVLVSLAAGAPRPGLVAETREYRDLDRRSLDLGAFDALIQVENLDGFYAFDPDSVAGARWRNPLVVYRGDTHYGGGFAALAEAWAATAKPHCYLGDFDASGVGFALASRATHLLLPPREWLEQHATPDHLPAAQMTAQAGLRDHRDTLPDGHPLREHLALILDEQRGLRQQWFAERLVRVSLGRDVVGA</sequence>
<comment type="caution">
    <text evidence="2">The sequence shown here is derived from an EMBL/GenBank/DDBJ whole genome shotgun (WGS) entry which is preliminary data.</text>
</comment>
<gene>
    <name evidence="2" type="ORF">HOP52_08890</name>
</gene>
<dbReference type="EMBL" id="JABFUC010000006">
    <property type="protein sequence ID" value="MCG6657870.1"/>
    <property type="molecule type" value="Genomic_DNA"/>
</dbReference>